<dbReference type="AlphaFoldDB" id="A0A1M6J9I5"/>
<dbReference type="EMBL" id="FQZM01000034">
    <property type="protein sequence ID" value="SHJ43349.1"/>
    <property type="molecule type" value="Genomic_DNA"/>
</dbReference>
<evidence type="ECO:0000313" key="2">
    <source>
        <dbReference type="Proteomes" id="UP000184529"/>
    </source>
</evidence>
<accession>A0A1M6J9I5</accession>
<protein>
    <submittedName>
        <fullName evidence="1">Uncharacterized protein</fullName>
    </submittedName>
</protein>
<dbReference type="Proteomes" id="UP000184529">
    <property type="component" value="Unassembled WGS sequence"/>
</dbReference>
<organism evidence="1 2">
    <name type="scientific">Desulfofundulus thermosubterraneus DSM 16057</name>
    <dbReference type="NCBI Taxonomy" id="1121432"/>
    <lineage>
        <taxon>Bacteria</taxon>
        <taxon>Bacillati</taxon>
        <taxon>Bacillota</taxon>
        <taxon>Clostridia</taxon>
        <taxon>Eubacteriales</taxon>
        <taxon>Peptococcaceae</taxon>
        <taxon>Desulfofundulus</taxon>
    </lineage>
</organism>
<sequence>MRGTRFALPIILTFLIVLGFAVGIEAKSQAPKVLPASVTSVSDGDTVHVRLDGSEALPL</sequence>
<name>A0A1M6J9I5_9FIRM</name>
<proteinExistence type="predicted"/>
<evidence type="ECO:0000313" key="1">
    <source>
        <dbReference type="EMBL" id="SHJ43349.1"/>
    </source>
</evidence>
<keyword evidence="2" id="KW-1185">Reference proteome</keyword>
<reference evidence="2" key="1">
    <citation type="submission" date="2016-11" db="EMBL/GenBank/DDBJ databases">
        <authorList>
            <person name="Varghese N."/>
            <person name="Submissions S."/>
        </authorList>
    </citation>
    <scope>NUCLEOTIDE SEQUENCE [LARGE SCALE GENOMIC DNA]</scope>
    <source>
        <strain evidence="2">DSM 16057</strain>
    </source>
</reference>
<dbReference type="STRING" id="1121432.SAMN02745219_02544"/>
<gene>
    <name evidence="1" type="ORF">SAMN02745219_02544</name>
</gene>